<dbReference type="HOGENOM" id="CLU_2169486_0_0_10"/>
<dbReference type="KEGG" id="sli:Slin_2151"/>
<gene>
    <name evidence="1" type="ordered locus">Slin_2151</name>
</gene>
<sequence length="110" mass="12406">MLEWISYNSCDVALESFNLVRHSLARLKPFVCIEIRCEVNHVANAHFSMIKLGMCYGSSQLGAICEIEGRFTESYVQSPNSPFFGQPSILTAPFFGLHPKMRFKQSTKVA</sequence>
<protein>
    <submittedName>
        <fullName evidence="1">Uncharacterized protein</fullName>
    </submittedName>
</protein>
<name>D2QDP9_SPILD</name>
<reference evidence="1 2" key="1">
    <citation type="journal article" date="2010" name="Stand. Genomic Sci.">
        <title>Complete genome sequence of Spirosoma linguale type strain (1).</title>
        <authorList>
            <person name="Lail K."/>
            <person name="Sikorski J."/>
            <person name="Saunders E."/>
            <person name="Lapidus A."/>
            <person name="Glavina Del Rio T."/>
            <person name="Copeland A."/>
            <person name="Tice H."/>
            <person name="Cheng J.-F."/>
            <person name="Lucas S."/>
            <person name="Nolan M."/>
            <person name="Bruce D."/>
            <person name="Goodwin L."/>
            <person name="Pitluck S."/>
            <person name="Ivanova N."/>
            <person name="Mavromatis K."/>
            <person name="Ovchinnikova G."/>
            <person name="Pati A."/>
            <person name="Chen A."/>
            <person name="Palaniappan K."/>
            <person name="Land M."/>
            <person name="Hauser L."/>
            <person name="Chang Y.-J."/>
            <person name="Jeffries C.D."/>
            <person name="Chain P."/>
            <person name="Brettin T."/>
            <person name="Detter J.C."/>
            <person name="Schuetze A."/>
            <person name="Rohde M."/>
            <person name="Tindall B.J."/>
            <person name="Goeker M."/>
            <person name="Bristow J."/>
            <person name="Eisen J.A."/>
            <person name="Markowitz V."/>
            <person name="Hugenholtz P."/>
            <person name="Kyrpides N.C."/>
            <person name="Klenk H.-P."/>
            <person name="Chen F."/>
        </authorList>
    </citation>
    <scope>NUCLEOTIDE SEQUENCE [LARGE SCALE GENOMIC DNA]</scope>
    <source>
        <strain evidence="2">ATCC 33905 / DSM 74 / LMG 10896 / Claus 1</strain>
    </source>
</reference>
<proteinExistence type="predicted"/>
<dbReference type="AlphaFoldDB" id="D2QDP9"/>
<evidence type="ECO:0000313" key="2">
    <source>
        <dbReference type="Proteomes" id="UP000002028"/>
    </source>
</evidence>
<organism evidence="1 2">
    <name type="scientific">Spirosoma linguale (strain ATCC 33905 / DSM 74 / LMG 10896 / Claus 1)</name>
    <dbReference type="NCBI Taxonomy" id="504472"/>
    <lineage>
        <taxon>Bacteria</taxon>
        <taxon>Pseudomonadati</taxon>
        <taxon>Bacteroidota</taxon>
        <taxon>Cytophagia</taxon>
        <taxon>Cytophagales</taxon>
        <taxon>Cytophagaceae</taxon>
        <taxon>Spirosoma</taxon>
    </lineage>
</organism>
<dbReference type="EMBL" id="CP001769">
    <property type="protein sequence ID" value="ADB38179.1"/>
    <property type="molecule type" value="Genomic_DNA"/>
</dbReference>
<accession>D2QDP9</accession>
<keyword evidence="2" id="KW-1185">Reference proteome</keyword>
<evidence type="ECO:0000313" key="1">
    <source>
        <dbReference type="EMBL" id="ADB38179.1"/>
    </source>
</evidence>
<dbReference type="Proteomes" id="UP000002028">
    <property type="component" value="Chromosome"/>
</dbReference>